<dbReference type="Pfam" id="PF17855">
    <property type="entry name" value="MCM_lid"/>
    <property type="match status" value="1"/>
</dbReference>
<dbReference type="Proteomes" id="UP001165160">
    <property type="component" value="Unassembled WGS sequence"/>
</dbReference>
<feature type="region of interest" description="Disordered" evidence="5">
    <location>
        <begin position="434"/>
        <end position="465"/>
    </location>
</feature>
<dbReference type="InterPro" id="IPR003593">
    <property type="entry name" value="AAA+_ATPase"/>
</dbReference>
<comment type="caution">
    <text evidence="7">The sequence shown here is derived from an EMBL/GenBank/DDBJ whole genome shotgun (WGS) entry which is preliminary data.</text>
</comment>
<dbReference type="Pfam" id="PF17207">
    <property type="entry name" value="MCM_OB"/>
    <property type="match status" value="1"/>
</dbReference>
<keyword evidence="2 4" id="KW-0067">ATP-binding</keyword>
<evidence type="ECO:0000256" key="1">
    <source>
        <dbReference type="ARBA" id="ARBA00022741"/>
    </source>
</evidence>
<evidence type="ECO:0000256" key="2">
    <source>
        <dbReference type="ARBA" id="ARBA00022840"/>
    </source>
</evidence>
<gene>
    <name evidence="7" type="ORF">TrVE_jg7155</name>
</gene>
<dbReference type="Gene3D" id="2.40.50.140">
    <property type="entry name" value="Nucleic acid-binding proteins"/>
    <property type="match status" value="1"/>
</dbReference>
<dbReference type="SMART" id="SM00350">
    <property type="entry name" value="MCM"/>
    <property type="match status" value="1"/>
</dbReference>
<dbReference type="InterPro" id="IPR001208">
    <property type="entry name" value="MCM_dom"/>
</dbReference>
<dbReference type="InterPro" id="IPR031327">
    <property type="entry name" value="MCM"/>
</dbReference>
<organism evidence="7 8">
    <name type="scientific">Triparma verrucosa</name>
    <dbReference type="NCBI Taxonomy" id="1606542"/>
    <lineage>
        <taxon>Eukaryota</taxon>
        <taxon>Sar</taxon>
        <taxon>Stramenopiles</taxon>
        <taxon>Ochrophyta</taxon>
        <taxon>Bolidophyceae</taxon>
        <taxon>Parmales</taxon>
        <taxon>Triparmaceae</taxon>
        <taxon>Triparma</taxon>
    </lineage>
</organism>
<name>A0A9W7FN74_9STRA</name>
<dbReference type="GO" id="GO:0017116">
    <property type="term" value="F:single-stranded DNA helicase activity"/>
    <property type="evidence" value="ECO:0007669"/>
    <property type="project" value="TreeGrafter"/>
</dbReference>
<dbReference type="AlphaFoldDB" id="A0A9W7FN74"/>
<feature type="compositionally biased region" description="Acidic residues" evidence="5">
    <location>
        <begin position="434"/>
        <end position="446"/>
    </location>
</feature>
<evidence type="ECO:0000256" key="3">
    <source>
        <dbReference type="ARBA" id="ARBA00023125"/>
    </source>
</evidence>
<dbReference type="PANTHER" id="PTHR11630:SF48">
    <property type="entry name" value="DNA HELICASE MCM9"/>
    <property type="match status" value="1"/>
</dbReference>
<evidence type="ECO:0000313" key="7">
    <source>
        <dbReference type="EMBL" id="GMI15149.1"/>
    </source>
</evidence>
<dbReference type="Pfam" id="PF00493">
    <property type="entry name" value="MCM"/>
    <property type="match status" value="1"/>
</dbReference>
<reference evidence="8" key="1">
    <citation type="journal article" date="2023" name="Commun. Biol.">
        <title>Genome analysis of Parmales, the sister group of diatoms, reveals the evolutionary specialization of diatoms from phago-mixotrophs to photoautotrophs.</title>
        <authorList>
            <person name="Ban H."/>
            <person name="Sato S."/>
            <person name="Yoshikawa S."/>
            <person name="Yamada K."/>
            <person name="Nakamura Y."/>
            <person name="Ichinomiya M."/>
            <person name="Sato N."/>
            <person name="Blanc-Mathieu R."/>
            <person name="Endo H."/>
            <person name="Kuwata A."/>
            <person name="Ogata H."/>
        </authorList>
    </citation>
    <scope>NUCLEOTIDE SEQUENCE [LARGE SCALE GENOMIC DNA]</scope>
    <source>
        <strain evidence="8">NIES 3699</strain>
    </source>
</reference>
<dbReference type="GO" id="GO:0003697">
    <property type="term" value="F:single-stranded DNA binding"/>
    <property type="evidence" value="ECO:0007669"/>
    <property type="project" value="TreeGrafter"/>
</dbReference>
<dbReference type="Gene3D" id="2.20.28.10">
    <property type="match status" value="1"/>
</dbReference>
<dbReference type="InterPro" id="IPR033762">
    <property type="entry name" value="MCM_OB"/>
</dbReference>
<dbReference type="SUPFAM" id="SSF52540">
    <property type="entry name" value="P-loop containing nucleoside triphosphate hydrolases"/>
    <property type="match status" value="1"/>
</dbReference>
<feature type="compositionally biased region" description="Pro residues" evidence="5">
    <location>
        <begin position="1"/>
        <end position="16"/>
    </location>
</feature>
<dbReference type="EMBL" id="BRXX01000513">
    <property type="protein sequence ID" value="GMI15149.1"/>
    <property type="molecule type" value="Genomic_DNA"/>
</dbReference>
<dbReference type="PROSITE" id="PS50051">
    <property type="entry name" value="MCM_2"/>
    <property type="match status" value="1"/>
</dbReference>
<protein>
    <recommendedName>
        <fullName evidence="6">MCM C-terminal AAA(+) ATPase domain-containing protein</fullName>
    </recommendedName>
</protein>
<accession>A0A9W7FN74</accession>
<feature type="domain" description="MCM C-terminal AAA(+) ATPase" evidence="6">
    <location>
        <begin position="400"/>
        <end position="655"/>
    </location>
</feature>
<evidence type="ECO:0000313" key="8">
    <source>
        <dbReference type="Proteomes" id="UP001165160"/>
    </source>
</evidence>
<dbReference type="PANTHER" id="PTHR11630">
    <property type="entry name" value="DNA REPLICATION LICENSING FACTOR MCM FAMILY MEMBER"/>
    <property type="match status" value="1"/>
</dbReference>
<keyword evidence="1 4" id="KW-0547">Nucleotide-binding</keyword>
<evidence type="ECO:0000256" key="4">
    <source>
        <dbReference type="RuleBase" id="RU004070"/>
    </source>
</evidence>
<dbReference type="PRINTS" id="PR01657">
    <property type="entry name" value="MCMFAMILY"/>
</dbReference>
<dbReference type="Gene3D" id="3.40.50.300">
    <property type="entry name" value="P-loop containing nucleotide triphosphate hydrolases"/>
    <property type="match status" value="1"/>
</dbReference>
<feature type="region of interest" description="Disordered" evidence="5">
    <location>
        <begin position="1"/>
        <end position="21"/>
    </location>
</feature>
<dbReference type="InterPro" id="IPR012340">
    <property type="entry name" value="NA-bd_OB-fold"/>
</dbReference>
<dbReference type="GO" id="GO:0005524">
    <property type="term" value="F:ATP binding"/>
    <property type="evidence" value="ECO:0007669"/>
    <property type="project" value="UniProtKB-KW"/>
</dbReference>
<feature type="compositionally biased region" description="Polar residues" evidence="5">
    <location>
        <begin position="877"/>
        <end position="889"/>
    </location>
</feature>
<sequence length="913" mass="101662">MDSLMPPPPSQSPPSPQTQSYGRRLIECEHIGDAWPNVTQFIEHLTDFFVKDGAMVQQVQALLAEDDSIRRDFPFAVNLQYLHQYHVRLGHSVVNFPKTTHPVISEALVKAQLLIRGRAKVDNPSGGEWEKWTVKGELWDKLERHWQPGMAQEEPYGDSPKDLSQARITRVMPQLLNPPPFPGIHKRALSDVNASDIDRLVQLGGTVIRCSPVRMMETKRYFRCMAAGCGYISNIAPKLDSDNMDIDVSSYKTVCPKMLDTGPCNNTKFKEILRDYGDYQEIRIQESTSQLAMGAIPRALTVLLERSLTSNVFPGDEITVVGVLLSRVGKLVPDLKPEAQISLRALSLTVTNANDDAQVWDGVGSGSMNMGMRNEMKKEFSEFWARAETSEKERVVEMNNRKKIVQSVCPKLCGMEILKLGLLLTLIGGRGSDIDGEGDGDGDNDDANNPQNPPSEEDSPEKHSHGFQAFWKTDASRSAKAPKTLMKTRSQSHMLMIGDPGTGKSQLLRFAVMLSPRSIMTTGVGTSSAGLTCSAVREKGGKNGDWTLEAGALVLADRGVCAIDEFGTVKEEDRTKIHEAMEQQTLSVAKAGLVCKLNCRTTIIATTNPRGKYDTQKSVTANTGIGSPLISRFDLPFVMMESTNKERDEKIAQHLLDAAIVGGDYDKMFKKRKKGALNQPMEEAEEEIWSLEKLRGYIATVKSSFKPLLTYPARQVLLKYYGRCRKEADYSNPITVRLLESLIRLSQAHARLMYRNEVLLNDAIAVVILMQATVNTVGGLGDGKYFNVDDDERLPEFDCTDDTLGDHETFEMDKLKVLVALGLRKKPDRRPSQDDDDAVIIDEFTTTAPTAQTGTAEEIQNNNPNNLSYFEDDTCTTYQGGTAETQNNFVKEKTKKTKKSKKEKKEKRNREAD</sequence>
<dbReference type="GO" id="GO:0000724">
    <property type="term" value="P:double-strand break repair via homologous recombination"/>
    <property type="evidence" value="ECO:0007669"/>
    <property type="project" value="TreeGrafter"/>
</dbReference>
<keyword evidence="8" id="KW-1185">Reference proteome</keyword>
<feature type="compositionally biased region" description="Basic residues" evidence="5">
    <location>
        <begin position="893"/>
        <end position="905"/>
    </location>
</feature>
<dbReference type="InterPro" id="IPR027417">
    <property type="entry name" value="P-loop_NTPase"/>
</dbReference>
<dbReference type="SUPFAM" id="SSF50249">
    <property type="entry name" value="Nucleic acid-binding proteins"/>
    <property type="match status" value="1"/>
</dbReference>
<dbReference type="GO" id="GO:0016787">
    <property type="term" value="F:hydrolase activity"/>
    <property type="evidence" value="ECO:0007669"/>
    <property type="project" value="UniProtKB-KW"/>
</dbReference>
<comment type="similarity">
    <text evidence="4">Belongs to the MCM family.</text>
</comment>
<evidence type="ECO:0000256" key="5">
    <source>
        <dbReference type="SAM" id="MobiDB-lite"/>
    </source>
</evidence>
<evidence type="ECO:0000259" key="6">
    <source>
        <dbReference type="PROSITE" id="PS50051"/>
    </source>
</evidence>
<feature type="region of interest" description="Disordered" evidence="5">
    <location>
        <begin position="877"/>
        <end position="913"/>
    </location>
</feature>
<dbReference type="SMART" id="SM00382">
    <property type="entry name" value="AAA"/>
    <property type="match status" value="1"/>
</dbReference>
<proteinExistence type="inferred from homology"/>
<keyword evidence="3 4" id="KW-0238">DNA-binding</keyword>
<dbReference type="GO" id="GO:0042555">
    <property type="term" value="C:MCM complex"/>
    <property type="evidence" value="ECO:0007669"/>
    <property type="project" value="TreeGrafter"/>
</dbReference>
<dbReference type="GO" id="GO:0005634">
    <property type="term" value="C:nucleus"/>
    <property type="evidence" value="ECO:0007669"/>
    <property type="project" value="UniProtKB-SubCell"/>
</dbReference>
<dbReference type="InterPro" id="IPR041562">
    <property type="entry name" value="MCM_lid"/>
</dbReference>